<dbReference type="EMBL" id="VDUZ01000018">
    <property type="protein sequence ID" value="TXL74510.1"/>
    <property type="molecule type" value="Genomic_DNA"/>
</dbReference>
<keyword evidence="5 6" id="KW-0472">Membrane</keyword>
<dbReference type="Pfam" id="PF00892">
    <property type="entry name" value="EamA"/>
    <property type="match status" value="2"/>
</dbReference>
<feature type="domain" description="EamA" evidence="7">
    <location>
        <begin position="154"/>
        <end position="287"/>
    </location>
</feature>
<feature type="transmembrane region" description="Helical" evidence="6">
    <location>
        <begin position="183"/>
        <end position="203"/>
    </location>
</feature>
<comment type="caution">
    <text evidence="8">The sequence shown here is derived from an EMBL/GenBank/DDBJ whole genome shotgun (WGS) entry which is preliminary data.</text>
</comment>
<gene>
    <name evidence="8" type="ORF">FHP25_16750</name>
</gene>
<evidence type="ECO:0000256" key="6">
    <source>
        <dbReference type="SAM" id="Phobius"/>
    </source>
</evidence>
<organism evidence="8 9">
    <name type="scientific">Vineibacter terrae</name>
    <dbReference type="NCBI Taxonomy" id="2586908"/>
    <lineage>
        <taxon>Bacteria</taxon>
        <taxon>Pseudomonadati</taxon>
        <taxon>Pseudomonadota</taxon>
        <taxon>Alphaproteobacteria</taxon>
        <taxon>Hyphomicrobiales</taxon>
        <taxon>Vineibacter</taxon>
    </lineage>
</organism>
<feature type="transmembrane region" description="Helical" evidence="6">
    <location>
        <begin position="71"/>
        <end position="90"/>
    </location>
</feature>
<dbReference type="InterPro" id="IPR000620">
    <property type="entry name" value="EamA_dom"/>
</dbReference>
<feature type="transmembrane region" description="Helical" evidence="6">
    <location>
        <begin position="215"/>
        <end position="237"/>
    </location>
</feature>
<keyword evidence="4 6" id="KW-1133">Transmembrane helix</keyword>
<evidence type="ECO:0000256" key="4">
    <source>
        <dbReference type="ARBA" id="ARBA00022989"/>
    </source>
</evidence>
<feature type="transmembrane region" description="Helical" evidence="6">
    <location>
        <begin position="125"/>
        <end position="142"/>
    </location>
</feature>
<keyword evidence="9" id="KW-1185">Reference proteome</keyword>
<dbReference type="PANTHER" id="PTHR32322">
    <property type="entry name" value="INNER MEMBRANE TRANSPORTER"/>
    <property type="match status" value="1"/>
</dbReference>
<dbReference type="GO" id="GO:0016020">
    <property type="term" value="C:membrane"/>
    <property type="evidence" value="ECO:0007669"/>
    <property type="project" value="UniProtKB-SubCell"/>
</dbReference>
<evidence type="ECO:0000256" key="3">
    <source>
        <dbReference type="ARBA" id="ARBA00022692"/>
    </source>
</evidence>
<dbReference type="InterPro" id="IPR037185">
    <property type="entry name" value="EmrE-like"/>
</dbReference>
<dbReference type="SUPFAM" id="SSF103481">
    <property type="entry name" value="Multidrug resistance efflux transporter EmrE"/>
    <property type="match status" value="2"/>
</dbReference>
<feature type="transmembrane region" description="Helical" evidence="6">
    <location>
        <begin position="244"/>
        <end position="264"/>
    </location>
</feature>
<feature type="transmembrane region" description="Helical" evidence="6">
    <location>
        <begin position="96"/>
        <end position="118"/>
    </location>
</feature>
<feature type="transmembrane region" description="Helical" evidence="6">
    <location>
        <begin position="41"/>
        <end position="59"/>
    </location>
</feature>
<evidence type="ECO:0000313" key="9">
    <source>
        <dbReference type="Proteomes" id="UP000321638"/>
    </source>
</evidence>
<keyword evidence="3 6" id="KW-0812">Transmembrane</keyword>
<proteinExistence type="inferred from homology"/>
<dbReference type="OrthoDB" id="9809509at2"/>
<reference evidence="8 9" key="1">
    <citation type="submission" date="2019-06" db="EMBL/GenBank/DDBJ databases">
        <title>New taxonomy in bacterial strain CC-CFT640, isolated from vineyard.</title>
        <authorList>
            <person name="Lin S.-Y."/>
            <person name="Tsai C.-F."/>
            <person name="Young C.-C."/>
        </authorList>
    </citation>
    <scope>NUCLEOTIDE SEQUENCE [LARGE SCALE GENOMIC DNA]</scope>
    <source>
        <strain evidence="8 9">CC-CFT640</strain>
    </source>
</reference>
<feature type="domain" description="EamA" evidence="7">
    <location>
        <begin position="15"/>
        <end position="141"/>
    </location>
</feature>
<sequence>MPRVSFRTVLPPAVFVFLWSTGFIVAKLGLPYAQSGVFLTLRYWLAAALLGLLALLSAATWPRRAADAGHCAVAGLLMHFVYIGGVFTSIERGLPAGVSALIVSLQPLLTAIAAGPLLGEKVTRWQWLGLVLGLLGTALVVWEKAQLGAASAVAVLLSVTALLGMTAGTLWQKRFLGGMDLRAGTAVQYIVTALAYTLCTLLFEPLRVAWTTDFTIALAWSVLAMSVGAVTLLLWLIRHGAATGVAALFYLVPPCTAVMAWLLFDERLGTLALLGMAVTVVGVALATRR</sequence>
<dbReference type="PANTHER" id="PTHR32322:SF2">
    <property type="entry name" value="EAMA DOMAIN-CONTAINING PROTEIN"/>
    <property type="match status" value="1"/>
</dbReference>
<dbReference type="Proteomes" id="UP000321638">
    <property type="component" value="Unassembled WGS sequence"/>
</dbReference>
<dbReference type="InterPro" id="IPR050638">
    <property type="entry name" value="AA-Vitamin_Transporters"/>
</dbReference>
<feature type="transmembrane region" description="Helical" evidence="6">
    <location>
        <begin position="270"/>
        <end position="287"/>
    </location>
</feature>
<evidence type="ECO:0000259" key="7">
    <source>
        <dbReference type="Pfam" id="PF00892"/>
    </source>
</evidence>
<evidence type="ECO:0000256" key="5">
    <source>
        <dbReference type="ARBA" id="ARBA00023136"/>
    </source>
</evidence>
<dbReference type="AlphaFoldDB" id="A0A5C8PLB5"/>
<accession>A0A5C8PLB5</accession>
<comment type="similarity">
    <text evidence="2">Belongs to the EamA transporter family.</text>
</comment>
<feature type="transmembrane region" description="Helical" evidence="6">
    <location>
        <begin position="9"/>
        <end position="29"/>
    </location>
</feature>
<comment type="subcellular location">
    <subcellularLocation>
        <location evidence="1">Membrane</location>
        <topology evidence="1">Multi-pass membrane protein</topology>
    </subcellularLocation>
</comment>
<protein>
    <submittedName>
        <fullName evidence="8">DMT family transporter</fullName>
    </submittedName>
</protein>
<name>A0A5C8PLB5_9HYPH</name>
<evidence type="ECO:0000256" key="2">
    <source>
        <dbReference type="ARBA" id="ARBA00007362"/>
    </source>
</evidence>
<feature type="transmembrane region" description="Helical" evidence="6">
    <location>
        <begin position="148"/>
        <end position="171"/>
    </location>
</feature>
<evidence type="ECO:0000313" key="8">
    <source>
        <dbReference type="EMBL" id="TXL74510.1"/>
    </source>
</evidence>
<evidence type="ECO:0000256" key="1">
    <source>
        <dbReference type="ARBA" id="ARBA00004141"/>
    </source>
</evidence>